<comment type="caution">
    <text evidence="4">The sequence shown here is derived from an EMBL/GenBank/DDBJ whole genome shotgun (WGS) entry which is preliminary data.</text>
</comment>
<dbReference type="EMBL" id="LPWG01000011">
    <property type="protein sequence ID" value="ODR99437.1"/>
    <property type="molecule type" value="Genomic_DNA"/>
</dbReference>
<dbReference type="GO" id="GO:0016787">
    <property type="term" value="F:hydrolase activity"/>
    <property type="evidence" value="ECO:0007669"/>
    <property type="project" value="UniProtKB-KW"/>
</dbReference>
<dbReference type="InterPro" id="IPR003140">
    <property type="entry name" value="PLipase/COase/thioEstase"/>
</dbReference>
<reference evidence="4 5" key="1">
    <citation type="journal article" date="2016" name="Environ. Microbiol.">
        <title>New Methyloceanibacter diversity from North Sea sediments includes methanotroph containing solely the soluble methane monooxygenase.</title>
        <authorList>
            <person name="Vekeman B."/>
            <person name="Kerckhof F.M."/>
            <person name="Cremers G."/>
            <person name="de Vos P."/>
            <person name="Vandamme P."/>
            <person name="Boon N."/>
            <person name="Op den Camp H.J."/>
            <person name="Heylen K."/>
        </authorList>
    </citation>
    <scope>NUCLEOTIDE SEQUENCE [LARGE SCALE GENOMIC DNA]</scope>
    <source>
        <strain evidence="4 5">R-67174</strain>
    </source>
</reference>
<evidence type="ECO:0000313" key="4">
    <source>
        <dbReference type="EMBL" id="ODR99437.1"/>
    </source>
</evidence>
<dbReference type="PANTHER" id="PTHR10655">
    <property type="entry name" value="LYSOPHOSPHOLIPASE-RELATED"/>
    <property type="match status" value="1"/>
</dbReference>
<dbReference type="OrthoDB" id="9801763at2"/>
<keyword evidence="2" id="KW-0378">Hydrolase</keyword>
<evidence type="ECO:0000256" key="1">
    <source>
        <dbReference type="ARBA" id="ARBA00006499"/>
    </source>
</evidence>
<evidence type="ECO:0000259" key="3">
    <source>
        <dbReference type="Pfam" id="PF02230"/>
    </source>
</evidence>
<dbReference type="Gene3D" id="3.40.50.1820">
    <property type="entry name" value="alpha/beta hydrolase"/>
    <property type="match status" value="1"/>
</dbReference>
<name>A0A1E3W0V9_9HYPH</name>
<feature type="domain" description="Phospholipase/carboxylesterase/thioesterase" evidence="3">
    <location>
        <begin position="18"/>
        <end position="213"/>
    </location>
</feature>
<dbReference type="RefSeq" id="WP_069437375.1">
    <property type="nucleotide sequence ID" value="NZ_LPWG01000011.1"/>
</dbReference>
<comment type="similarity">
    <text evidence="1">Belongs to the AB hydrolase superfamily. AB hydrolase 2 family.</text>
</comment>
<gene>
    <name evidence="4" type="ORF">AUC68_05575</name>
</gene>
<dbReference type="PANTHER" id="PTHR10655:SF17">
    <property type="entry name" value="LYSOPHOSPHOLIPASE-LIKE PROTEIN 1"/>
    <property type="match status" value="1"/>
</dbReference>
<dbReference type="STRING" id="1774968.AUC68_05575"/>
<sequence length="223" mass="22916">MTSSELDGPRLAPAAGGAPKQLVVFLHGYGADGNDLIALGKEWAPLLPHAAFVSPHAPEPCAMAPMGRQWFDLSMGDMSIIAEGVKRAAPALDSFLDAELERQGLTSQSLALVGFSQGTMMALAVGLTRQAKPTAIVGYSGALATMEGLPAPGQGPAILLVHGDMDEVIPVDAMILAREALGQAGLSVQWHVSRGIGHGIDGDGLRLGGEFLKQAFAAAGTAD</sequence>
<accession>A0A1E3W0V9</accession>
<dbReference type="InterPro" id="IPR050565">
    <property type="entry name" value="LYPA1-2/EST-like"/>
</dbReference>
<dbReference type="SUPFAM" id="SSF53474">
    <property type="entry name" value="alpha/beta-Hydrolases"/>
    <property type="match status" value="1"/>
</dbReference>
<dbReference type="Proteomes" id="UP000094501">
    <property type="component" value="Unassembled WGS sequence"/>
</dbReference>
<dbReference type="Pfam" id="PF02230">
    <property type="entry name" value="Abhydrolase_2"/>
    <property type="match status" value="1"/>
</dbReference>
<dbReference type="InterPro" id="IPR029058">
    <property type="entry name" value="AB_hydrolase_fold"/>
</dbReference>
<proteinExistence type="inferred from homology"/>
<organism evidence="4 5">
    <name type="scientific">Methyloceanibacter methanicus</name>
    <dbReference type="NCBI Taxonomy" id="1774968"/>
    <lineage>
        <taxon>Bacteria</taxon>
        <taxon>Pseudomonadati</taxon>
        <taxon>Pseudomonadota</taxon>
        <taxon>Alphaproteobacteria</taxon>
        <taxon>Hyphomicrobiales</taxon>
        <taxon>Hyphomicrobiaceae</taxon>
        <taxon>Methyloceanibacter</taxon>
    </lineage>
</organism>
<protein>
    <submittedName>
        <fullName evidence="4">Phospholipase</fullName>
    </submittedName>
</protein>
<evidence type="ECO:0000256" key="2">
    <source>
        <dbReference type="ARBA" id="ARBA00022801"/>
    </source>
</evidence>
<dbReference type="AlphaFoldDB" id="A0A1E3W0V9"/>
<evidence type="ECO:0000313" key="5">
    <source>
        <dbReference type="Proteomes" id="UP000094501"/>
    </source>
</evidence>
<keyword evidence="5" id="KW-1185">Reference proteome</keyword>